<dbReference type="Gene3D" id="4.10.280.10">
    <property type="entry name" value="Helix-loop-helix DNA-binding domain"/>
    <property type="match status" value="1"/>
</dbReference>
<protein>
    <recommendedName>
        <fullName evidence="2">BHLH domain-containing protein</fullName>
    </recommendedName>
</protein>
<sequence length="330" mass="36749">MNHNDNNFNNMDGHDADLANFERLSFDSDMWNNEDLHTPIMNQPDQFNYQAPSNMMNVTPVNQTINQLDPSSSWYQPMESIVSSNNTSVDQSPHYITSTDKVPKTGVFHNNLMIPVNPHAVNISLDDTFHGAQMNEEPMPLTAVNIKQESPEVNVIDTYQPATDINAAHASDGAALCSDSSSPKTTPSTSPRRSTKGKTSPGSKKLRKKLTNDQKLAHNKIEKRYRININTKIAKLQQIIPWVASNDTAFEVSEHLTDSRCNSVSNGPVGKVNKSKILDKAVDYIIYLQNKEQVNDLEILRLKEQNAKLMDALANGPNGNNANDDPDYSI</sequence>
<feature type="domain" description="BHLH" evidence="2">
    <location>
        <begin position="213"/>
        <end position="288"/>
    </location>
</feature>
<accession>A0AAV5RZ35</accession>
<proteinExistence type="predicted"/>
<comment type="caution">
    <text evidence="3">The sequence shown here is derived from an EMBL/GenBank/DDBJ whole genome shotgun (WGS) entry which is preliminary data.</text>
</comment>
<evidence type="ECO:0000313" key="4">
    <source>
        <dbReference type="Proteomes" id="UP001377567"/>
    </source>
</evidence>
<name>A0AAV5RZ35_MAUHU</name>
<dbReference type="Proteomes" id="UP001377567">
    <property type="component" value="Unassembled WGS sequence"/>
</dbReference>
<dbReference type="SUPFAM" id="SSF47459">
    <property type="entry name" value="HLH, helix-loop-helix DNA-binding domain"/>
    <property type="match status" value="1"/>
</dbReference>
<dbReference type="InterPro" id="IPR011598">
    <property type="entry name" value="bHLH_dom"/>
</dbReference>
<feature type="region of interest" description="Disordered" evidence="1">
    <location>
        <begin position="171"/>
        <end position="215"/>
    </location>
</feature>
<dbReference type="CDD" id="cd11395">
    <property type="entry name" value="bHLHzip_SREBP_like"/>
    <property type="match status" value="1"/>
</dbReference>
<dbReference type="Pfam" id="PF00010">
    <property type="entry name" value="HLH"/>
    <property type="match status" value="1"/>
</dbReference>
<evidence type="ECO:0000259" key="2">
    <source>
        <dbReference type="PROSITE" id="PS50888"/>
    </source>
</evidence>
<feature type="compositionally biased region" description="Low complexity" evidence="1">
    <location>
        <begin position="180"/>
        <end position="203"/>
    </location>
</feature>
<keyword evidence="4" id="KW-1185">Reference proteome</keyword>
<evidence type="ECO:0000256" key="1">
    <source>
        <dbReference type="SAM" id="MobiDB-lite"/>
    </source>
</evidence>
<gene>
    <name evidence="3" type="ORF">DAKH74_024740</name>
</gene>
<organism evidence="3 4">
    <name type="scientific">Maudiozyma humilis</name>
    <name type="common">Sour dough yeast</name>
    <name type="synonym">Kazachstania humilis</name>
    <dbReference type="NCBI Taxonomy" id="51915"/>
    <lineage>
        <taxon>Eukaryota</taxon>
        <taxon>Fungi</taxon>
        <taxon>Dikarya</taxon>
        <taxon>Ascomycota</taxon>
        <taxon>Saccharomycotina</taxon>
        <taxon>Saccharomycetes</taxon>
        <taxon>Saccharomycetales</taxon>
        <taxon>Saccharomycetaceae</taxon>
        <taxon>Maudiozyma</taxon>
    </lineage>
</organism>
<dbReference type="SMART" id="SM00353">
    <property type="entry name" value="HLH"/>
    <property type="match status" value="1"/>
</dbReference>
<dbReference type="InterPro" id="IPR052099">
    <property type="entry name" value="Regulatory_TF_Diverse"/>
</dbReference>
<evidence type="ECO:0000313" key="3">
    <source>
        <dbReference type="EMBL" id="GMM55858.1"/>
    </source>
</evidence>
<dbReference type="GO" id="GO:0046983">
    <property type="term" value="F:protein dimerization activity"/>
    <property type="evidence" value="ECO:0007669"/>
    <property type="project" value="InterPro"/>
</dbReference>
<dbReference type="PANTHER" id="PTHR47336:SF3">
    <property type="entry name" value="SERINE-RICH PROTEIN TYE7"/>
    <property type="match status" value="1"/>
</dbReference>
<dbReference type="PROSITE" id="PS50888">
    <property type="entry name" value="BHLH"/>
    <property type="match status" value="1"/>
</dbReference>
<reference evidence="3 4" key="1">
    <citation type="journal article" date="2023" name="Elife">
        <title>Identification of key yeast species and microbe-microbe interactions impacting larval growth of Drosophila in the wild.</title>
        <authorList>
            <person name="Mure A."/>
            <person name="Sugiura Y."/>
            <person name="Maeda R."/>
            <person name="Honda K."/>
            <person name="Sakurai N."/>
            <person name="Takahashi Y."/>
            <person name="Watada M."/>
            <person name="Katoh T."/>
            <person name="Gotoh A."/>
            <person name="Gotoh Y."/>
            <person name="Taniguchi I."/>
            <person name="Nakamura K."/>
            <person name="Hayashi T."/>
            <person name="Katayama T."/>
            <person name="Uemura T."/>
            <person name="Hattori Y."/>
        </authorList>
    </citation>
    <scope>NUCLEOTIDE SEQUENCE [LARGE SCALE GENOMIC DNA]</scope>
    <source>
        <strain evidence="3 4">KH-74</strain>
    </source>
</reference>
<dbReference type="PANTHER" id="PTHR47336">
    <property type="entry name" value="TRANSCRIPTION FACTOR HMS1-RELATED"/>
    <property type="match status" value="1"/>
</dbReference>
<dbReference type="EMBL" id="BTGD01000006">
    <property type="protein sequence ID" value="GMM55858.1"/>
    <property type="molecule type" value="Genomic_DNA"/>
</dbReference>
<dbReference type="InterPro" id="IPR036638">
    <property type="entry name" value="HLH_DNA-bd_sf"/>
</dbReference>
<dbReference type="AlphaFoldDB" id="A0AAV5RZ35"/>